<keyword evidence="1" id="KW-1133">Transmembrane helix</keyword>
<keyword evidence="3" id="KW-1185">Reference proteome</keyword>
<sequence>MLLVAKEPCGHGIDGLNFHHLVEKYYGPSATTSQSHSGIINFLLANGVVGTLLLVIFLGSLVRLGWLGFYRRDSLPGFFLTMLVLGFFFRGMWDDIWRDSMLEEFAFLTMFLFCWCRGIHV</sequence>
<dbReference type="AlphaFoldDB" id="A0A844GEI3"/>
<organism evidence="2 3">
    <name type="scientific">Paludibacterium denitrificans</name>
    <dbReference type="NCBI Taxonomy" id="2675226"/>
    <lineage>
        <taxon>Bacteria</taxon>
        <taxon>Pseudomonadati</taxon>
        <taxon>Pseudomonadota</taxon>
        <taxon>Betaproteobacteria</taxon>
        <taxon>Neisseriales</taxon>
        <taxon>Chromobacteriaceae</taxon>
        <taxon>Paludibacterium</taxon>
    </lineage>
</organism>
<reference evidence="2 3" key="1">
    <citation type="submission" date="2019-11" db="EMBL/GenBank/DDBJ databases">
        <title>Draft genome sequence of Paludibacterium sp. dN18-1.</title>
        <authorList>
            <person name="Im W.-T."/>
        </authorList>
    </citation>
    <scope>NUCLEOTIDE SEQUENCE [LARGE SCALE GENOMIC DNA]</scope>
    <source>
        <strain evidence="3">dN 18-1</strain>
    </source>
</reference>
<comment type="caution">
    <text evidence="2">The sequence shown here is derived from an EMBL/GenBank/DDBJ whole genome shotgun (WGS) entry which is preliminary data.</text>
</comment>
<accession>A0A844GEI3</accession>
<evidence type="ECO:0000313" key="2">
    <source>
        <dbReference type="EMBL" id="MTD33317.1"/>
    </source>
</evidence>
<feature type="transmembrane region" description="Helical" evidence="1">
    <location>
        <begin position="39"/>
        <end position="62"/>
    </location>
</feature>
<evidence type="ECO:0000256" key="1">
    <source>
        <dbReference type="SAM" id="Phobius"/>
    </source>
</evidence>
<protein>
    <submittedName>
        <fullName evidence="2">Uncharacterized protein</fullName>
    </submittedName>
</protein>
<gene>
    <name evidence="2" type="ORF">GKE73_09775</name>
</gene>
<dbReference type="Proteomes" id="UP000446658">
    <property type="component" value="Unassembled WGS sequence"/>
</dbReference>
<proteinExistence type="predicted"/>
<dbReference type="EMBL" id="WLYX01000001">
    <property type="protein sequence ID" value="MTD33317.1"/>
    <property type="molecule type" value="Genomic_DNA"/>
</dbReference>
<feature type="transmembrane region" description="Helical" evidence="1">
    <location>
        <begin position="74"/>
        <end position="93"/>
    </location>
</feature>
<name>A0A844GEI3_9NEIS</name>
<keyword evidence="1" id="KW-0472">Membrane</keyword>
<keyword evidence="1" id="KW-0812">Transmembrane</keyword>
<evidence type="ECO:0000313" key="3">
    <source>
        <dbReference type="Proteomes" id="UP000446658"/>
    </source>
</evidence>